<organism evidence="2 3">
    <name type="scientific">Angustibacter luteus</name>
    <dbReference type="NCBI Taxonomy" id="658456"/>
    <lineage>
        <taxon>Bacteria</taxon>
        <taxon>Bacillati</taxon>
        <taxon>Actinomycetota</taxon>
        <taxon>Actinomycetes</taxon>
        <taxon>Kineosporiales</taxon>
        <taxon>Kineosporiaceae</taxon>
    </lineage>
</organism>
<reference evidence="3" key="1">
    <citation type="journal article" date="2019" name="Int. J. Syst. Evol. Microbiol.">
        <title>The Global Catalogue of Microorganisms (GCM) 10K type strain sequencing project: providing services to taxonomists for standard genome sequencing and annotation.</title>
        <authorList>
            <consortium name="The Broad Institute Genomics Platform"/>
            <consortium name="The Broad Institute Genome Sequencing Center for Infectious Disease"/>
            <person name="Wu L."/>
            <person name="Ma J."/>
        </authorList>
    </citation>
    <scope>NUCLEOTIDE SEQUENCE [LARGE SCALE GENOMIC DNA]</scope>
    <source>
        <strain evidence="3">KACC 14249</strain>
    </source>
</reference>
<dbReference type="RefSeq" id="WP_345715482.1">
    <property type="nucleotide sequence ID" value="NZ_BAABFP010000002.1"/>
</dbReference>
<keyword evidence="1" id="KW-0472">Membrane</keyword>
<dbReference type="Proteomes" id="UP001596189">
    <property type="component" value="Unassembled WGS sequence"/>
</dbReference>
<feature type="transmembrane region" description="Helical" evidence="1">
    <location>
        <begin position="190"/>
        <end position="214"/>
    </location>
</feature>
<evidence type="ECO:0000313" key="2">
    <source>
        <dbReference type="EMBL" id="MFC6007838.1"/>
    </source>
</evidence>
<name>A0ABW1JGE7_9ACTN</name>
<sequence>MVEPADAATAGRRNRAELLATVLLVVAAVATSWSSYQAARWHGEQAAATSRTSAIRIQAARADSLADSQTQVDVATFIAWADADQRGDAKVADFYVDRFRPEFKTAFEAWLATDPLTSPGAAKTPFAMPSYAPAARATADKLDAAAEVSAAEVTRDIQRASNYVLTVVLYSVALFFAGMSTKIRNPLLRLTLVGAGCAVLLGTLVWVATFPISLKV</sequence>
<gene>
    <name evidence="2" type="ORF">ACFQDO_11930</name>
</gene>
<comment type="caution">
    <text evidence="2">The sequence shown here is derived from an EMBL/GenBank/DDBJ whole genome shotgun (WGS) entry which is preliminary data.</text>
</comment>
<evidence type="ECO:0000313" key="3">
    <source>
        <dbReference type="Proteomes" id="UP001596189"/>
    </source>
</evidence>
<accession>A0ABW1JGE7</accession>
<proteinExistence type="predicted"/>
<dbReference type="EMBL" id="JBHSRD010000004">
    <property type="protein sequence ID" value="MFC6007838.1"/>
    <property type="molecule type" value="Genomic_DNA"/>
</dbReference>
<keyword evidence="1" id="KW-0812">Transmembrane</keyword>
<protein>
    <recommendedName>
        <fullName evidence="4">DUF4239 domain-containing protein</fullName>
    </recommendedName>
</protein>
<evidence type="ECO:0008006" key="4">
    <source>
        <dbReference type="Google" id="ProtNLM"/>
    </source>
</evidence>
<keyword evidence="3" id="KW-1185">Reference proteome</keyword>
<evidence type="ECO:0000256" key="1">
    <source>
        <dbReference type="SAM" id="Phobius"/>
    </source>
</evidence>
<feature type="transmembrane region" description="Helical" evidence="1">
    <location>
        <begin position="160"/>
        <end position="178"/>
    </location>
</feature>
<keyword evidence="1" id="KW-1133">Transmembrane helix</keyword>